<dbReference type="AlphaFoldDB" id="A0A1M5WV76"/>
<evidence type="ECO:0000256" key="1">
    <source>
        <dbReference type="SAM" id="MobiDB-lite"/>
    </source>
</evidence>
<dbReference type="Proteomes" id="UP000184241">
    <property type="component" value="Unassembled WGS sequence"/>
</dbReference>
<protein>
    <submittedName>
        <fullName evidence="2">Uncharacterized protein</fullName>
    </submittedName>
</protein>
<evidence type="ECO:0000313" key="2">
    <source>
        <dbReference type="EMBL" id="SHH91292.1"/>
    </source>
</evidence>
<proteinExistence type="predicted"/>
<dbReference type="RefSeq" id="WP_073017811.1">
    <property type="nucleotide sequence ID" value="NZ_FQXU01000004.1"/>
</dbReference>
<feature type="region of interest" description="Disordered" evidence="1">
    <location>
        <begin position="1"/>
        <end position="29"/>
    </location>
</feature>
<gene>
    <name evidence="2" type="ORF">SAMN02745941_01271</name>
</gene>
<dbReference type="EMBL" id="FQXU01000004">
    <property type="protein sequence ID" value="SHH91292.1"/>
    <property type="molecule type" value="Genomic_DNA"/>
</dbReference>
<evidence type="ECO:0000313" key="3">
    <source>
        <dbReference type="Proteomes" id="UP000184241"/>
    </source>
</evidence>
<feature type="compositionally biased region" description="Low complexity" evidence="1">
    <location>
        <begin position="12"/>
        <end position="29"/>
    </location>
</feature>
<organism evidence="2 3">
    <name type="scientific">Clostridium intestinale DSM 6191</name>
    <dbReference type="NCBI Taxonomy" id="1121320"/>
    <lineage>
        <taxon>Bacteria</taxon>
        <taxon>Bacillati</taxon>
        <taxon>Bacillota</taxon>
        <taxon>Clostridia</taxon>
        <taxon>Eubacteriales</taxon>
        <taxon>Clostridiaceae</taxon>
        <taxon>Clostridium</taxon>
    </lineage>
</organism>
<reference evidence="2 3" key="1">
    <citation type="submission" date="2016-11" db="EMBL/GenBank/DDBJ databases">
        <authorList>
            <person name="Jaros S."/>
            <person name="Januszkiewicz K."/>
            <person name="Wedrychowicz H."/>
        </authorList>
    </citation>
    <scope>NUCLEOTIDE SEQUENCE [LARGE SCALE GENOMIC DNA]</scope>
    <source>
        <strain evidence="2 3">DSM 6191</strain>
    </source>
</reference>
<name>A0A1M5WV76_9CLOT</name>
<accession>A0A1M5WV76</accession>
<sequence>MSRRRHRNRSENIPNPQAQPNNMNPMGNPMGFNPNQLMDMLGGNFDMGQIASLLAGMSGEGFNMNSFANLANMFNMNNSAPNMGNMGNANGMGNMGNLGGLGNMGGLGNLGNLAGLGGLGGLGDIGNIISMMGLGNMGGNSSNNFSDNSAYNENVNFSEASTEEVTDDDRNMQMMKAMRRIVDPERVKFIDRVIDLYEKGKFYD</sequence>